<evidence type="ECO:0000313" key="1">
    <source>
        <dbReference type="EMBL" id="CKQ95205.1"/>
    </source>
</evidence>
<sequence length="120" mass="12852">MACTDSINAMLVNTASSCGVSASGIRLTAPTVPWMVSSMVRPVKTRMVSCFSPAVRVPHDGMSLDTGTFSGSQKFPVSRSQTSASFSSCSRFQLIAETRSISFAFPVTRTPLHQDNKLPC</sequence>
<name>A0A654ZS18_MYCTX</name>
<proteinExistence type="predicted"/>
<evidence type="ECO:0000313" key="2">
    <source>
        <dbReference type="Proteomes" id="UP000050164"/>
    </source>
</evidence>
<accession>A0A654ZS18</accession>
<dbReference type="AlphaFoldDB" id="A0A654ZS18"/>
<gene>
    <name evidence="1" type="ORF">ERS027659_00437</name>
</gene>
<dbReference type="EMBL" id="CNFT01000057">
    <property type="protein sequence ID" value="CKQ95205.1"/>
    <property type="molecule type" value="Genomic_DNA"/>
</dbReference>
<reference evidence="1 2" key="1">
    <citation type="submission" date="2015-03" db="EMBL/GenBank/DDBJ databases">
        <authorList>
            <consortium name="Pathogen Informatics"/>
        </authorList>
    </citation>
    <scope>NUCLEOTIDE SEQUENCE [LARGE SCALE GENOMIC DNA]</scope>
    <source>
        <strain evidence="1 2">Bir 185</strain>
    </source>
</reference>
<protein>
    <submittedName>
        <fullName evidence="1">Uncharacterized protein</fullName>
    </submittedName>
</protein>
<dbReference type="Proteomes" id="UP000050164">
    <property type="component" value="Unassembled WGS sequence"/>
</dbReference>
<organism evidence="1 2">
    <name type="scientific">Mycobacterium tuberculosis</name>
    <dbReference type="NCBI Taxonomy" id="1773"/>
    <lineage>
        <taxon>Bacteria</taxon>
        <taxon>Bacillati</taxon>
        <taxon>Actinomycetota</taxon>
        <taxon>Actinomycetes</taxon>
        <taxon>Mycobacteriales</taxon>
        <taxon>Mycobacteriaceae</taxon>
        <taxon>Mycobacterium</taxon>
        <taxon>Mycobacterium tuberculosis complex</taxon>
    </lineage>
</organism>